<evidence type="ECO:0000256" key="1">
    <source>
        <dbReference type="SAM" id="MobiDB-lite"/>
    </source>
</evidence>
<dbReference type="SUPFAM" id="SSF53448">
    <property type="entry name" value="Nucleotide-diphospho-sugar transferases"/>
    <property type="match status" value="1"/>
</dbReference>
<name>A0A010SA77_9PEZI</name>
<keyword evidence="2" id="KW-0472">Membrane</keyword>
<dbReference type="Gene3D" id="3.90.550.10">
    <property type="entry name" value="Spore Coat Polysaccharide Biosynthesis Protein SpsA, Chain A"/>
    <property type="match status" value="1"/>
</dbReference>
<dbReference type="KEGG" id="cfj:CFIO01_03852"/>
<dbReference type="eggNOG" id="KOG1950">
    <property type="taxonomic scope" value="Eukaryota"/>
</dbReference>
<dbReference type="InterPro" id="IPR050587">
    <property type="entry name" value="GNT1/Glycosyltrans_8"/>
</dbReference>
<dbReference type="Proteomes" id="UP000020467">
    <property type="component" value="Unassembled WGS sequence"/>
</dbReference>
<evidence type="ECO:0000256" key="2">
    <source>
        <dbReference type="SAM" id="Phobius"/>
    </source>
</evidence>
<dbReference type="OrthoDB" id="2014201at2759"/>
<gene>
    <name evidence="3" type="ORF">CFIO01_03852</name>
</gene>
<dbReference type="HOGENOM" id="CLU_034860_1_2_1"/>
<dbReference type="AlphaFoldDB" id="A0A010SA77"/>
<accession>A0A010SA77</accession>
<keyword evidence="2" id="KW-0812">Transmembrane</keyword>
<dbReference type="InterPro" id="IPR029044">
    <property type="entry name" value="Nucleotide-diphossugar_trans"/>
</dbReference>
<comment type="caution">
    <text evidence="3">The sequence shown here is derived from an EMBL/GenBank/DDBJ whole genome shotgun (WGS) entry which is preliminary data.</text>
</comment>
<keyword evidence="3" id="KW-0808">Transferase</keyword>
<sequence>MAIVKPPKKGNWQLGNIWYRGVETDVDNRYNTSNGFNINPMNFLALEKATVLFASHVSSEPQWPNTDSDRPDGLASAPGTPRECTHESSWTYTNGSRIPTYASTLSWYQVASVGCQLNPSYLSLSIMFVSTKRAVALTCGIFVFVLLTGYQSIKYNFIPNPLQNVLKNGTFDSPGSLAELKPFWTTEQPEPRFAYVQYATDINYLCNAVINFNRLHRFGAKHDQVLIFPKTWVEGDSKEAKAIRSIQKALPDLVMRPFGLLTTHKGEATWSKSLTKFHAFDLTDYTRVLAFDSDSQILNNMDHYFLAPMAAVAVPRAYWLNEKDTPVVKQVLGSHVMLIEPNKSRYDKIVREALKSGDFDMEVMNHMFKDSAMILPHRRLALLTGEFRAKEHQKYLAPDEDEEWNAMAEVSRAYLVHFSDWPLPKPWLSRSDAQWKAALPDCPDDEEDKPDRPRCADRVMWEGFYEDYESDKKRYCKSWL</sequence>
<dbReference type="EMBL" id="JARH01000363">
    <property type="protein sequence ID" value="EXF81648.1"/>
    <property type="molecule type" value="Genomic_DNA"/>
</dbReference>
<organism evidence="3 4">
    <name type="scientific">Colletotrichum fioriniae PJ7</name>
    <dbReference type="NCBI Taxonomy" id="1445577"/>
    <lineage>
        <taxon>Eukaryota</taxon>
        <taxon>Fungi</taxon>
        <taxon>Dikarya</taxon>
        <taxon>Ascomycota</taxon>
        <taxon>Pezizomycotina</taxon>
        <taxon>Sordariomycetes</taxon>
        <taxon>Hypocreomycetidae</taxon>
        <taxon>Glomerellales</taxon>
        <taxon>Glomerellaceae</taxon>
        <taxon>Colletotrichum</taxon>
        <taxon>Colletotrichum acutatum species complex</taxon>
    </lineage>
</organism>
<reference evidence="3 4" key="1">
    <citation type="submission" date="2014-02" db="EMBL/GenBank/DDBJ databases">
        <title>The genome sequence of Colletotrichum fioriniae PJ7.</title>
        <authorList>
            <person name="Baroncelli R."/>
            <person name="Thon M.R."/>
        </authorList>
    </citation>
    <scope>NUCLEOTIDE SEQUENCE [LARGE SCALE GENOMIC DNA]</scope>
    <source>
        <strain evidence="3 4">PJ7</strain>
    </source>
</reference>
<keyword evidence="4" id="KW-1185">Reference proteome</keyword>
<dbReference type="STRING" id="1445577.A0A010SA77"/>
<protein>
    <submittedName>
        <fullName evidence="3">Glucose N-acetyltransferase</fullName>
    </submittedName>
</protein>
<dbReference type="PANTHER" id="PTHR11183">
    <property type="entry name" value="GLYCOGENIN SUBFAMILY MEMBER"/>
    <property type="match status" value="1"/>
</dbReference>
<evidence type="ECO:0000313" key="4">
    <source>
        <dbReference type="Proteomes" id="UP000020467"/>
    </source>
</evidence>
<keyword evidence="2" id="KW-1133">Transmembrane helix</keyword>
<dbReference type="GO" id="GO:0016740">
    <property type="term" value="F:transferase activity"/>
    <property type="evidence" value="ECO:0007669"/>
    <property type="project" value="UniProtKB-KW"/>
</dbReference>
<feature type="region of interest" description="Disordered" evidence="1">
    <location>
        <begin position="60"/>
        <end position="88"/>
    </location>
</feature>
<proteinExistence type="predicted"/>
<evidence type="ECO:0000313" key="3">
    <source>
        <dbReference type="EMBL" id="EXF81648.1"/>
    </source>
</evidence>
<feature type="transmembrane region" description="Helical" evidence="2">
    <location>
        <begin position="134"/>
        <end position="153"/>
    </location>
</feature>